<dbReference type="AlphaFoldDB" id="A0A0S7BUL7"/>
<proteinExistence type="predicted"/>
<gene>
    <name evidence="3" type="ORF">ATC1_13536</name>
</gene>
<dbReference type="InterPro" id="IPR016166">
    <property type="entry name" value="FAD-bd_PCMH"/>
</dbReference>
<dbReference type="Gene3D" id="3.30.465.10">
    <property type="match status" value="1"/>
</dbReference>
<protein>
    <submittedName>
        <fullName evidence="3">CO/xanthine dehydrogenase, FAD-binding subunit</fullName>
    </submittedName>
</protein>
<dbReference type="PANTHER" id="PTHR42659:SF9">
    <property type="entry name" value="XANTHINE DEHYDROGENASE FAD-BINDING SUBUNIT XDHB-RELATED"/>
    <property type="match status" value="1"/>
</dbReference>
<sequence>MDVLSVSSMEEAVSLLHSKRNAAIIAGGTDLLVKRARNKLSADPLIDICGISILKGISHEENCLRIGALTTFAMLEQELDAYPFCAALKQAAYEMGAPQIRNRATIGGNVVTGSPAGDGIVALLALDAKVELVSESGKRWIALCDFFTGPGKTIIKPDEILTALIIPQQSGKSCFYKVGKRNALAIAILSVAVYAEIRERKFETIRISVGSAAPIPMRALRTEQFLLNHEMEETAVHEAIRLIRKEISPIDDVRATAAYRHELAGNILQFLLQRLGM</sequence>
<dbReference type="GO" id="GO:0016491">
    <property type="term" value="F:oxidoreductase activity"/>
    <property type="evidence" value="ECO:0007669"/>
    <property type="project" value="UniProtKB-KW"/>
</dbReference>
<name>A0A0S7BUL7_9CHLR</name>
<dbReference type="PANTHER" id="PTHR42659">
    <property type="entry name" value="XANTHINE DEHYDROGENASE SUBUNIT C-RELATED"/>
    <property type="match status" value="1"/>
</dbReference>
<evidence type="ECO:0000313" key="4">
    <source>
        <dbReference type="Proteomes" id="UP000053370"/>
    </source>
</evidence>
<dbReference type="RefSeq" id="WP_062279978.1">
    <property type="nucleotide sequence ID" value="NZ_DF968181.1"/>
</dbReference>
<dbReference type="InterPro" id="IPR005107">
    <property type="entry name" value="CO_DH_flav_C"/>
</dbReference>
<dbReference type="Pfam" id="PF00941">
    <property type="entry name" value="FAD_binding_5"/>
    <property type="match status" value="1"/>
</dbReference>
<dbReference type="OrthoDB" id="9789842at2"/>
<dbReference type="Gene3D" id="3.30.43.10">
    <property type="entry name" value="Uridine Diphospho-n-acetylenolpyruvylglucosamine Reductase, domain 2"/>
    <property type="match status" value="1"/>
</dbReference>
<keyword evidence="4" id="KW-1185">Reference proteome</keyword>
<dbReference type="InterPro" id="IPR036318">
    <property type="entry name" value="FAD-bd_PCMH-like_sf"/>
</dbReference>
<keyword evidence="1" id="KW-0560">Oxidoreductase</keyword>
<dbReference type="InterPro" id="IPR016167">
    <property type="entry name" value="FAD-bd_PCMH_sub1"/>
</dbReference>
<dbReference type="GO" id="GO:0071949">
    <property type="term" value="F:FAD binding"/>
    <property type="evidence" value="ECO:0007669"/>
    <property type="project" value="InterPro"/>
</dbReference>
<evidence type="ECO:0000256" key="1">
    <source>
        <dbReference type="ARBA" id="ARBA00023002"/>
    </source>
</evidence>
<dbReference type="SUPFAM" id="SSF55447">
    <property type="entry name" value="CO dehydrogenase flavoprotein C-terminal domain-like"/>
    <property type="match status" value="1"/>
</dbReference>
<organism evidence="3">
    <name type="scientific">Flexilinea flocculi</name>
    <dbReference type="NCBI Taxonomy" id="1678840"/>
    <lineage>
        <taxon>Bacteria</taxon>
        <taxon>Bacillati</taxon>
        <taxon>Chloroflexota</taxon>
        <taxon>Anaerolineae</taxon>
        <taxon>Anaerolineales</taxon>
        <taxon>Anaerolineaceae</taxon>
        <taxon>Flexilinea</taxon>
    </lineage>
</organism>
<dbReference type="InterPro" id="IPR036683">
    <property type="entry name" value="CO_DH_flav_C_dom_sf"/>
</dbReference>
<dbReference type="Proteomes" id="UP000053370">
    <property type="component" value="Unassembled WGS sequence"/>
</dbReference>
<dbReference type="SUPFAM" id="SSF56176">
    <property type="entry name" value="FAD-binding/transporter-associated domain-like"/>
    <property type="match status" value="1"/>
</dbReference>
<dbReference type="InterPro" id="IPR016169">
    <property type="entry name" value="FAD-bd_PCMH_sub2"/>
</dbReference>
<accession>A0A0S7BUL7</accession>
<dbReference type="Pfam" id="PF03450">
    <property type="entry name" value="CO_deh_flav_C"/>
    <property type="match status" value="1"/>
</dbReference>
<evidence type="ECO:0000259" key="2">
    <source>
        <dbReference type="PROSITE" id="PS51387"/>
    </source>
</evidence>
<dbReference type="InterPro" id="IPR051312">
    <property type="entry name" value="Diverse_Substr_Oxidored"/>
</dbReference>
<evidence type="ECO:0000313" key="3">
    <source>
        <dbReference type="EMBL" id="GAP40560.1"/>
    </source>
</evidence>
<dbReference type="EMBL" id="DF968181">
    <property type="protein sequence ID" value="GAP40560.1"/>
    <property type="molecule type" value="Genomic_DNA"/>
</dbReference>
<reference evidence="3" key="1">
    <citation type="journal article" date="2015" name="Genome Announc.">
        <title>Draft Genome Sequence of Anaerolineae Strain TC1, a Novel Isolate from a Methanogenic Wastewater Treatment System.</title>
        <authorList>
            <person name="Matsuura N."/>
            <person name="Tourlousse D.M."/>
            <person name="Sun L."/>
            <person name="Toyonaga M."/>
            <person name="Kuroda K."/>
            <person name="Ohashi A."/>
            <person name="Cruz R."/>
            <person name="Yamaguchi T."/>
            <person name="Sekiguchi Y."/>
        </authorList>
    </citation>
    <scope>NUCLEOTIDE SEQUENCE [LARGE SCALE GENOMIC DNA]</scope>
    <source>
        <strain evidence="3">TC1</strain>
    </source>
</reference>
<dbReference type="InterPro" id="IPR002346">
    <property type="entry name" value="Mopterin_DH_FAD-bd"/>
</dbReference>
<dbReference type="PROSITE" id="PS51387">
    <property type="entry name" value="FAD_PCMH"/>
    <property type="match status" value="1"/>
</dbReference>
<dbReference type="Gene3D" id="3.30.390.50">
    <property type="entry name" value="CO dehydrogenase flavoprotein, C-terminal domain"/>
    <property type="match status" value="1"/>
</dbReference>
<dbReference type="STRING" id="1678840.ATC1_13536"/>
<dbReference type="SMART" id="SM01092">
    <property type="entry name" value="CO_deh_flav_C"/>
    <property type="match status" value="1"/>
</dbReference>
<feature type="domain" description="FAD-binding PCMH-type" evidence="2">
    <location>
        <begin position="1"/>
        <end position="171"/>
    </location>
</feature>